<name>A0AAN5D3D5_9BILA</name>
<dbReference type="InterPro" id="IPR008974">
    <property type="entry name" value="TRAF-like"/>
</dbReference>
<dbReference type="Gene3D" id="2.60.210.10">
    <property type="entry name" value="Apoptosis, Tumor Necrosis Factor Receptor Associated Protein 2, Chain A"/>
    <property type="match status" value="1"/>
</dbReference>
<dbReference type="Gene3D" id="3.30.710.10">
    <property type="entry name" value="Potassium Channel Kv1.1, Chain A"/>
    <property type="match status" value="1"/>
</dbReference>
<dbReference type="EMBL" id="BTRK01000005">
    <property type="protein sequence ID" value="GMR55015.1"/>
    <property type="molecule type" value="Genomic_DNA"/>
</dbReference>
<dbReference type="CDD" id="cd18186">
    <property type="entry name" value="BTB_POZ_ZBTB_KLHL-like"/>
    <property type="match status" value="1"/>
</dbReference>
<dbReference type="SUPFAM" id="SSF54695">
    <property type="entry name" value="POZ domain"/>
    <property type="match status" value="1"/>
</dbReference>
<gene>
    <name evidence="2" type="ORF">PMAYCL1PPCAC_25210</name>
</gene>
<dbReference type="InterPro" id="IPR000210">
    <property type="entry name" value="BTB/POZ_dom"/>
</dbReference>
<proteinExistence type="predicted"/>
<dbReference type="InterPro" id="IPR002083">
    <property type="entry name" value="MATH/TRAF_dom"/>
</dbReference>
<keyword evidence="3" id="KW-1185">Reference proteome</keyword>
<dbReference type="AlphaFoldDB" id="A0AAN5D3D5"/>
<evidence type="ECO:0000259" key="1">
    <source>
        <dbReference type="PROSITE" id="PS50097"/>
    </source>
</evidence>
<dbReference type="SMART" id="SM00225">
    <property type="entry name" value="BTB"/>
    <property type="match status" value="1"/>
</dbReference>
<evidence type="ECO:0000313" key="2">
    <source>
        <dbReference type="EMBL" id="GMR55015.1"/>
    </source>
</evidence>
<dbReference type="CDD" id="cd00121">
    <property type="entry name" value="MATH"/>
    <property type="match status" value="1"/>
</dbReference>
<dbReference type="Pfam" id="PF00651">
    <property type="entry name" value="BTB"/>
    <property type="match status" value="1"/>
</dbReference>
<reference evidence="3" key="1">
    <citation type="submission" date="2022-10" db="EMBL/GenBank/DDBJ databases">
        <title>Genome assembly of Pristionchus species.</title>
        <authorList>
            <person name="Yoshida K."/>
            <person name="Sommer R.J."/>
        </authorList>
    </citation>
    <scope>NUCLEOTIDE SEQUENCE [LARGE SCALE GENOMIC DNA]</scope>
    <source>
        <strain evidence="3">RS5460</strain>
    </source>
</reference>
<dbReference type="PANTHER" id="PTHR47022:SF1">
    <property type="entry name" value="BTB AND MATH DOMAIN-CONTAINING PROTEIN 36-RELATED"/>
    <property type="match status" value="1"/>
</dbReference>
<dbReference type="PROSITE" id="PS50097">
    <property type="entry name" value="BTB"/>
    <property type="match status" value="1"/>
</dbReference>
<dbReference type="PANTHER" id="PTHR47022">
    <property type="entry name" value="BTB AND MATH DOMAIN-CONTAINING PROTEIN 36-RELATED"/>
    <property type="match status" value="1"/>
</dbReference>
<dbReference type="InterPro" id="IPR011333">
    <property type="entry name" value="SKP1/BTB/POZ_sf"/>
</dbReference>
<comment type="caution">
    <text evidence="2">The sequence shown here is derived from an EMBL/GenBank/DDBJ whole genome shotgun (WGS) entry which is preliminary data.</text>
</comment>
<dbReference type="SUPFAM" id="SSF49599">
    <property type="entry name" value="TRAF domain-like"/>
    <property type="match status" value="1"/>
</dbReference>
<organism evidence="2 3">
    <name type="scientific">Pristionchus mayeri</name>
    <dbReference type="NCBI Taxonomy" id="1317129"/>
    <lineage>
        <taxon>Eukaryota</taxon>
        <taxon>Metazoa</taxon>
        <taxon>Ecdysozoa</taxon>
        <taxon>Nematoda</taxon>
        <taxon>Chromadorea</taxon>
        <taxon>Rhabditida</taxon>
        <taxon>Rhabditina</taxon>
        <taxon>Diplogasteromorpha</taxon>
        <taxon>Diplogasteroidea</taxon>
        <taxon>Neodiplogasteridae</taxon>
        <taxon>Pristionchus</taxon>
    </lineage>
</organism>
<dbReference type="Proteomes" id="UP001328107">
    <property type="component" value="Unassembled WGS sequence"/>
</dbReference>
<sequence>MKNTPPDGIIRFEIDKVSTLGSNGRRHQYSPEVEIGGIPWKTFAWLIDGSDLGVTIECKNTQSTLWRIDAYAELSLVHPDGGNNINVEGTYKFERGNCMDYEHLMKNQEFFKNDKGFIKDNKIVIEIRLWLSSTKGIRIARRVDFTNPNTTYHDVTLIIQGQKIYASKQILAAASPVFESMFFSDFAEKNKNEIELNDVDREGFVELLYVIYPTNKKITEESVEVLLHLSDQFQITSIIERAEEFLIDNEYILNSDKLRLADRYRLFGLQEHCFSECKTKEDFKDIKESPLYNGLSDATKIAFLEHHFENSM</sequence>
<dbReference type="Pfam" id="PF00917">
    <property type="entry name" value="MATH"/>
    <property type="match status" value="1"/>
</dbReference>
<feature type="domain" description="BTB" evidence="1">
    <location>
        <begin position="153"/>
        <end position="220"/>
    </location>
</feature>
<accession>A0AAN5D3D5</accession>
<evidence type="ECO:0000313" key="3">
    <source>
        <dbReference type="Proteomes" id="UP001328107"/>
    </source>
</evidence>
<protein>
    <recommendedName>
        <fullName evidence="1">BTB domain-containing protein</fullName>
    </recommendedName>
</protein>